<dbReference type="GO" id="GO:0006281">
    <property type="term" value="P:DNA repair"/>
    <property type="evidence" value="ECO:0007669"/>
    <property type="project" value="UniProtKB-KW"/>
</dbReference>
<comment type="subcellular location">
    <subcellularLocation>
        <location evidence="2">Cytoplasm</location>
    </subcellularLocation>
    <subcellularLocation>
        <location evidence="1">Nucleus speckle</location>
    </subcellularLocation>
</comment>
<evidence type="ECO:0000256" key="4">
    <source>
        <dbReference type="ARBA" id="ARBA00022490"/>
    </source>
</evidence>
<keyword evidence="8" id="KW-0539">Nucleus</keyword>
<dbReference type="GO" id="GO:0016607">
    <property type="term" value="C:nuclear speck"/>
    <property type="evidence" value="ECO:0007669"/>
    <property type="project" value="UniProtKB-SubCell"/>
</dbReference>
<feature type="domain" description="Proteasome activator complex subunit 4-like HEAT repeat-like" evidence="11">
    <location>
        <begin position="1362"/>
        <end position="1565"/>
    </location>
</feature>
<dbReference type="Gene3D" id="1.25.10.10">
    <property type="entry name" value="Leucine-rich Repeat Variant"/>
    <property type="match status" value="1"/>
</dbReference>
<dbReference type="Proteomes" id="UP000292702">
    <property type="component" value="Unassembled WGS sequence"/>
</dbReference>
<dbReference type="SUPFAM" id="SSF48371">
    <property type="entry name" value="ARM repeat"/>
    <property type="match status" value="2"/>
</dbReference>
<evidence type="ECO:0000259" key="9">
    <source>
        <dbReference type="Pfam" id="PF11919"/>
    </source>
</evidence>
<dbReference type="InterPro" id="IPR016024">
    <property type="entry name" value="ARM-type_fold"/>
</dbReference>
<dbReference type="InterPro" id="IPR021843">
    <property type="entry name" value="PSME4_C"/>
</dbReference>
<dbReference type="GO" id="GO:0070628">
    <property type="term" value="F:proteasome binding"/>
    <property type="evidence" value="ECO:0007669"/>
    <property type="project" value="InterPro"/>
</dbReference>
<sequence length="1956" mass="220558">MDLNSIAESFGIDLQAYTLSDAGLAMEEDDISLPDSPVLESGQFSPGQSAYEKQRAALQTYLDSVPYKCETVEEMDAVLEDIVGKIMICARTKNWLTLATWDGMLQCWLLLRYPMTKSIRARLVTLYYELCLVPGLEARVIRSWADMLNRLLANKPESQRKLEVGDLELQWQPLWRVLQKELWPKKRLQENSRNMINILLFVAEHCSRYYPASEIPNMLNAFVPMITNDTILTIVPVITSFLPPTHTHVYLPMVFKLWEAFNSSVIDDRFLEICGELSEEHVAGKNGDAGVEGGAEFKDVGMWSHDEWTVLVGKTLASMNVPVGSVRGASTTASHADSLGDKQSLRIRKQHSRFNSLAKLFVYSMSLDSPTRGEDASDPNAGCLAGSQALDSLDKLITSTESYFHPSNSGYWTIALTSFLHRLTAEFCKRWKEEEVASCKTPVPRRLTPAIRRAFVTTLRTPALLAMFAKDPISSTYAQSALRSMALLLPNLIMPELLERAYNGLEVVNETHRTTTVLTMLCSVALPLVDEKIWAAGQKHVVPLLELSIPGIDLNDPVKTLCASMFITAVTQHIKIGDLSMQHGGVPMSDDAPPEEVMDVDDGTKLPDGTEMGDTPTLSREEERALTRESTAAFADWVTSLFRRVFALFENLPEEGGKRNTTGGKMEEAVLKSIKSTLDVVCLHLSDQLFDLVLNLTYDYATTNAKSNAVRAFGQLVACLARVKPEKTIAKFLPFCIRQIQDELKHGASSVRTTSSHAAIPSDTTLHWNMSILRGCLGYGGEALLKYKAEFIDLITLLIDKTKSERGYTGTGRLINRILHTIAGVYPVNARFVNADEWDSPEFDRSHNLHWGRLFKPEDVNIEWHTPSKEEIDFVLEILDGIAAPLLTKIEGLLEDVSKWDSVARNDFCRYLHAVRSIWGGLPTIYREGHKEVKTSCLIDETEVEGMLVARLSVSAGFALEDPSDPRYQKVVAHRQRFGAAVHRAAMALRRAHEGEDHIDAVIGVSKAIDVNLLEYAMTRGTFDSLQKTFLQTRELSRIWPRQKANHRAVYLRRAQVYHSGRVYLDSLYRRRSAFDDLMLEDLIELSVSPYTRVRRHAQAVLHNACGYYLRSTRFCLPYLLRELGKGVDPDRMKGALYVLWNKGISAYALADPTYSGQYLTSLLECQHQEKPSIQKLVGSVVQDALVHLTEEGVHTASFSDQIPRLDQTLEWVAQDFSSKLINQELFNECVAKSQPRVAQRQQLYHNTVAEILQIAARPATHWRYVQFAVRFLYGLLRRDVVPSPEMAKFFIDMSISPHASIRATAQKAVVRLTALVKIRTYSKSSDDLWLDEWKSPLRRDIPALDSPESYAKLIRPAGPSEEPIYVDKLTSGFLAWGPTIKTYTAVASESLLHWEEESQPALRAIKESLGSGEFYSKLSSLLGQESSRNPTVLELRGEHVMFMKSLAKMYEDERLEELLAVIEPLLTDADRFRQRAGAELLAGLLRGSKHWPAKKYDALWSWIMSRMNRIFAQIKPDTLSFWENMFNEQLSDRDYRRVQPLVNWILALPLEFHGDSAFAMTKTLTLFNVVADCSWSRFFPVSDHYMNLFFDNANTGYAEIRTHIAQNLAAIISCQWRPSYANPEAFLRACVTSNDPLGVRSVLLFWPANGPPDTLRINSNAKYLNRVNDIARQLPVWKEQRLPPPRVSQSQYDKVGLTMLQWIWSCSHGSHASLMFPYIVALLPEILRMSELNDSAELQKYSSAVLYVLSAVAPPADYIEVIADNFIGAIKSSGSWRIRVNALPTLIVFFYRNLMSMSSALVTRVMDALLECLADENVEVREMASKMLSGVVRCSQRQSIIPLKDRFVKLARKTKLPSRRDPSYADALRSLHSAILGLCALIESFPYSVEPWMPPLTDILASHASDPPPISTTIRKCASEFKKTHQDTWHKDQQAFDEDQLQSLSSMLVGTSYYA</sequence>
<name>A0A4R0RPL8_9APHY</name>
<evidence type="ECO:0000313" key="12">
    <source>
        <dbReference type="EMBL" id="TCD70651.1"/>
    </source>
</evidence>
<comment type="caution">
    <text evidence="12">The sequence shown here is derived from an EMBL/GenBank/DDBJ whole genome shotgun (WGS) entry which is preliminary data.</text>
</comment>
<dbReference type="OrthoDB" id="17907at2759"/>
<evidence type="ECO:0000256" key="5">
    <source>
        <dbReference type="ARBA" id="ARBA00022737"/>
    </source>
</evidence>
<evidence type="ECO:0000256" key="6">
    <source>
        <dbReference type="ARBA" id="ARBA00022763"/>
    </source>
</evidence>
<dbReference type="GO" id="GO:0010499">
    <property type="term" value="P:proteasomal ubiquitin-independent protein catabolic process"/>
    <property type="evidence" value="ECO:0007669"/>
    <property type="project" value="TreeGrafter"/>
</dbReference>
<evidence type="ECO:0000256" key="7">
    <source>
        <dbReference type="ARBA" id="ARBA00023204"/>
    </source>
</evidence>
<dbReference type="EMBL" id="RWJN01000017">
    <property type="protein sequence ID" value="TCD70651.1"/>
    <property type="molecule type" value="Genomic_DNA"/>
</dbReference>
<dbReference type="Pfam" id="PF11919">
    <property type="entry name" value="PSME4_C"/>
    <property type="match status" value="1"/>
</dbReference>
<dbReference type="PANTHER" id="PTHR32170:SF3">
    <property type="entry name" value="PROTEASOME ACTIVATOR COMPLEX SUBUNIT 4"/>
    <property type="match status" value="1"/>
</dbReference>
<reference evidence="12 13" key="1">
    <citation type="submission" date="2018-11" db="EMBL/GenBank/DDBJ databases">
        <title>Genome assembly of Steccherinum ochraceum LE-BIN_3174, the white-rot fungus of the Steccherinaceae family (The Residual Polyporoid clade, Polyporales, Basidiomycota).</title>
        <authorList>
            <person name="Fedorova T.V."/>
            <person name="Glazunova O.A."/>
            <person name="Landesman E.O."/>
            <person name="Moiseenko K.V."/>
            <person name="Psurtseva N.V."/>
            <person name="Savinova O.S."/>
            <person name="Shakhova N.V."/>
            <person name="Tyazhelova T.V."/>
            <person name="Vasina D.V."/>
        </authorList>
    </citation>
    <scope>NUCLEOTIDE SEQUENCE [LARGE SCALE GENOMIC DNA]</scope>
    <source>
        <strain evidence="12 13">LE-BIN_3174</strain>
    </source>
</reference>
<dbReference type="InterPro" id="IPR055455">
    <property type="entry name" value="HEAT_PSME4"/>
</dbReference>
<dbReference type="PANTHER" id="PTHR32170">
    <property type="entry name" value="PROTEASOME ACTIVATOR COMPLEX SUBUNIT 4"/>
    <property type="match status" value="1"/>
</dbReference>
<evidence type="ECO:0000259" key="10">
    <source>
        <dbReference type="Pfam" id="PF16507"/>
    </source>
</evidence>
<keyword evidence="5" id="KW-0677">Repeat</keyword>
<feature type="domain" description="Proteasome activator Blm10 middle HEAT repeats region" evidence="10">
    <location>
        <begin position="393"/>
        <end position="925"/>
    </location>
</feature>
<organism evidence="12 13">
    <name type="scientific">Steccherinum ochraceum</name>
    <dbReference type="NCBI Taxonomy" id="92696"/>
    <lineage>
        <taxon>Eukaryota</taxon>
        <taxon>Fungi</taxon>
        <taxon>Dikarya</taxon>
        <taxon>Basidiomycota</taxon>
        <taxon>Agaricomycotina</taxon>
        <taxon>Agaricomycetes</taxon>
        <taxon>Polyporales</taxon>
        <taxon>Steccherinaceae</taxon>
        <taxon>Steccherinum</taxon>
    </lineage>
</organism>
<comment type="similarity">
    <text evidence="3">Belongs to the BLM10 family.</text>
</comment>
<protein>
    <recommendedName>
        <fullName evidence="14">ARM repeat-containing protein</fullName>
    </recommendedName>
</protein>
<keyword evidence="6" id="KW-0227">DNA damage</keyword>
<dbReference type="GO" id="GO:0005829">
    <property type="term" value="C:cytosol"/>
    <property type="evidence" value="ECO:0007669"/>
    <property type="project" value="TreeGrafter"/>
</dbReference>
<gene>
    <name evidence="12" type="ORF">EIP91_002372</name>
</gene>
<evidence type="ECO:0000256" key="3">
    <source>
        <dbReference type="ARBA" id="ARBA00005739"/>
    </source>
</evidence>
<proteinExistence type="inferred from homology"/>
<dbReference type="STRING" id="92696.A0A4R0RPL8"/>
<evidence type="ECO:0000313" key="13">
    <source>
        <dbReference type="Proteomes" id="UP000292702"/>
    </source>
</evidence>
<evidence type="ECO:0000256" key="1">
    <source>
        <dbReference type="ARBA" id="ARBA00004324"/>
    </source>
</evidence>
<keyword evidence="4" id="KW-0963">Cytoplasm</keyword>
<dbReference type="InterPro" id="IPR011989">
    <property type="entry name" value="ARM-like"/>
</dbReference>
<evidence type="ECO:0000259" key="11">
    <source>
        <dbReference type="Pfam" id="PF23096"/>
    </source>
</evidence>
<dbReference type="GO" id="GO:0016504">
    <property type="term" value="F:peptidase activator activity"/>
    <property type="evidence" value="ECO:0007669"/>
    <property type="project" value="InterPro"/>
</dbReference>
<evidence type="ECO:0008006" key="14">
    <source>
        <dbReference type="Google" id="ProtNLM"/>
    </source>
</evidence>
<evidence type="ECO:0000256" key="8">
    <source>
        <dbReference type="ARBA" id="ARBA00023242"/>
    </source>
</evidence>
<evidence type="ECO:0000256" key="2">
    <source>
        <dbReference type="ARBA" id="ARBA00004496"/>
    </source>
</evidence>
<keyword evidence="7" id="KW-0234">DNA repair</keyword>
<dbReference type="InterPro" id="IPR032430">
    <property type="entry name" value="Blm10_mid"/>
</dbReference>
<accession>A0A4R0RPL8</accession>
<keyword evidence="13" id="KW-1185">Reference proteome</keyword>
<dbReference type="Pfam" id="PF23096">
    <property type="entry name" value="HEAT_PSME4"/>
    <property type="match status" value="1"/>
</dbReference>
<dbReference type="Pfam" id="PF16507">
    <property type="entry name" value="HEAT_PSME4_mid"/>
    <property type="match status" value="1"/>
</dbReference>
<feature type="domain" description="Proteasome activator complex subunit 4 C-terminal" evidence="9">
    <location>
        <begin position="1871"/>
        <end position="1956"/>
    </location>
</feature>
<dbReference type="InterPro" id="IPR035309">
    <property type="entry name" value="PSME4"/>
</dbReference>